<dbReference type="RefSeq" id="WP_344725230.1">
    <property type="nucleotide sequence ID" value="NZ_BAAAUS010000030.1"/>
</dbReference>
<name>A0ABW4F651_9PSEU</name>
<dbReference type="PANTHER" id="PTHR36932:SF1">
    <property type="entry name" value="CAPSULAR POLYSACCHARIDE BIOSYNTHESIS PROTEIN"/>
    <property type="match status" value="1"/>
</dbReference>
<evidence type="ECO:0000313" key="3">
    <source>
        <dbReference type="Proteomes" id="UP001597114"/>
    </source>
</evidence>
<feature type="compositionally biased region" description="Basic residues" evidence="1">
    <location>
        <begin position="488"/>
        <end position="501"/>
    </location>
</feature>
<dbReference type="Gene3D" id="3.40.50.12780">
    <property type="entry name" value="N-terminal domain of ligase-like"/>
    <property type="match status" value="1"/>
</dbReference>
<organism evidence="2 3">
    <name type="scientific">Pseudonocardia yunnanensis</name>
    <dbReference type="NCBI Taxonomy" id="58107"/>
    <lineage>
        <taxon>Bacteria</taxon>
        <taxon>Bacillati</taxon>
        <taxon>Actinomycetota</taxon>
        <taxon>Actinomycetes</taxon>
        <taxon>Pseudonocardiales</taxon>
        <taxon>Pseudonocardiaceae</taxon>
        <taxon>Pseudonocardia</taxon>
    </lineage>
</organism>
<protein>
    <submittedName>
        <fullName evidence="2">Phenylacetate--CoA ligase family protein</fullName>
    </submittedName>
</protein>
<feature type="compositionally biased region" description="Basic residues" evidence="1">
    <location>
        <begin position="448"/>
        <end position="463"/>
    </location>
</feature>
<reference evidence="3" key="1">
    <citation type="journal article" date="2019" name="Int. J. Syst. Evol. Microbiol.">
        <title>The Global Catalogue of Microorganisms (GCM) 10K type strain sequencing project: providing services to taxonomists for standard genome sequencing and annotation.</title>
        <authorList>
            <consortium name="The Broad Institute Genomics Platform"/>
            <consortium name="The Broad Institute Genome Sequencing Center for Infectious Disease"/>
            <person name="Wu L."/>
            <person name="Ma J."/>
        </authorList>
    </citation>
    <scope>NUCLEOTIDE SEQUENCE [LARGE SCALE GENOMIC DNA]</scope>
    <source>
        <strain evidence="3">CCM 7043</strain>
    </source>
</reference>
<comment type="caution">
    <text evidence="2">The sequence shown here is derived from an EMBL/GenBank/DDBJ whole genome shotgun (WGS) entry which is preliminary data.</text>
</comment>
<keyword evidence="3" id="KW-1185">Reference proteome</keyword>
<dbReference type="EMBL" id="JBHUCO010000046">
    <property type="protein sequence ID" value="MFD1522626.1"/>
    <property type="molecule type" value="Genomic_DNA"/>
</dbReference>
<dbReference type="SUPFAM" id="SSF56801">
    <property type="entry name" value="Acetyl-CoA synthetase-like"/>
    <property type="match status" value="1"/>
</dbReference>
<dbReference type="PANTHER" id="PTHR36932">
    <property type="entry name" value="CAPSULAR POLYSACCHARIDE BIOSYNTHESIS PROTEIN"/>
    <property type="match status" value="1"/>
</dbReference>
<sequence length="501" mass="53053">MIGAPVDVPGATIEPAARARAETLRLPLDARRARRGGPAAVAARQRARLAALVDHARTRSPFYRQLYAGLPERVEDPALLPVTGKAALMGRFDDWITDPAVTLERVQAFVADPALIGRPFPGAHATYAVATTSGTTGTRGLFLLDDHALRVASAIGARLLSSWLRPVALPRLLAGRGRVALVVATGGHFASAAAAARLGATHTDTAGGAAGGGRTRVFDVATPLPELVAQLNAFQPAVLAPYATTAALLATEQRAGRLRIRPALVALAAEGLPDGEPARIAAAFGSTVGNSYAATECPFLSYGCREGWLHVNADWTILEPVDADHQPVPPGQPAHTVLVTNLANRIQPILRYDLGDSVLQRPDPCSCGNPLPAIQVHGRTADLLTFPTPSGGTITLTPLTLSTRLDRLPGIALFQIEDHTDRTAAAPATHARRRSRADLEGRTPRAGRSARHQRAAARHRSPRQPRPAACDRRQVPARPATGALNRLKPTHSRLGHGRRRG</sequence>
<evidence type="ECO:0000313" key="2">
    <source>
        <dbReference type="EMBL" id="MFD1522626.1"/>
    </source>
</evidence>
<dbReference type="InterPro" id="IPR053158">
    <property type="entry name" value="CapK_Type1_Caps_Biosynth"/>
</dbReference>
<dbReference type="GO" id="GO:0016874">
    <property type="term" value="F:ligase activity"/>
    <property type="evidence" value="ECO:0007669"/>
    <property type="project" value="UniProtKB-KW"/>
</dbReference>
<proteinExistence type="predicted"/>
<gene>
    <name evidence="2" type="ORF">ACFSJD_34385</name>
</gene>
<keyword evidence="2" id="KW-0436">Ligase</keyword>
<feature type="region of interest" description="Disordered" evidence="1">
    <location>
        <begin position="422"/>
        <end position="501"/>
    </location>
</feature>
<accession>A0ABW4F651</accession>
<evidence type="ECO:0000256" key="1">
    <source>
        <dbReference type="SAM" id="MobiDB-lite"/>
    </source>
</evidence>
<dbReference type="InterPro" id="IPR042099">
    <property type="entry name" value="ANL_N_sf"/>
</dbReference>
<dbReference type="Proteomes" id="UP001597114">
    <property type="component" value="Unassembled WGS sequence"/>
</dbReference>